<gene>
    <name evidence="3" type="ORF">D3874_11265</name>
</gene>
<reference evidence="3 4" key="1">
    <citation type="submission" date="2018-09" db="EMBL/GenBank/DDBJ databases">
        <authorList>
            <person name="Zhu H."/>
        </authorList>
    </citation>
    <scope>NUCLEOTIDE SEQUENCE [LARGE SCALE GENOMIC DNA]</scope>
    <source>
        <strain evidence="3 4">K1W22B-8</strain>
    </source>
</reference>
<protein>
    <submittedName>
        <fullName evidence="3">ATPase</fullName>
    </submittedName>
</protein>
<dbReference type="InterPro" id="IPR023393">
    <property type="entry name" value="START-like_dom_sf"/>
</dbReference>
<comment type="similarity">
    <text evidence="1">Belongs to the AHA1 family.</text>
</comment>
<name>A0A418WBW2_9PROT</name>
<dbReference type="Pfam" id="PF08327">
    <property type="entry name" value="AHSA1"/>
    <property type="match status" value="1"/>
</dbReference>
<dbReference type="RefSeq" id="WP_119778166.1">
    <property type="nucleotide sequence ID" value="NZ_QYUK01000011.1"/>
</dbReference>
<evidence type="ECO:0000259" key="2">
    <source>
        <dbReference type="Pfam" id="PF08327"/>
    </source>
</evidence>
<evidence type="ECO:0000256" key="1">
    <source>
        <dbReference type="ARBA" id="ARBA00006817"/>
    </source>
</evidence>
<dbReference type="CDD" id="cd08891">
    <property type="entry name" value="SRPBCC_CalC"/>
    <property type="match status" value="1"/>
</dbReference>
<proteinExistence type="inferred from homology"/>
<feature type="domain" description="Activator of Hsp90 ATPase homologue 1/2-like C-terminal" evidence="2">
    <location>
        <begin position="13"/>
        <end position="130"/>
    </location>
</feature>
<comment type="caution">
    <text evidence="3">The sequence shown here is derived from an EMBL/GenBank/DDBJ whole genome shotgun (WGS) entry which is preliminary data.</text>
</comment>
<accession>A0A418WBW2</accession>
<keyword evidence="4" id="KW-1185">Reference proteome</keyword>
<evidence type="ECO:0000313" key="3">
    <source>
        <dbReference type="EMBL" id="RJF87527.1"/>
    </source>
</evidence>
<dbReference type="SUPFAM" id="SSF55961">
    <property type="entry name" value="Bet v1-like"/>
    <property type="match status" value="1"/>
</dbReference>
<dbReference type="AlphaFoldDB" id="A0A418WBW2"/>
<dbReference type="InterPro" id="IPR013538">
    <property type="entry name" value="ASHA1/2-like_C"/>
</dbReference>
<evidence type="ECO:0000313" key="4">
    <source>
        <dbReference type="Proteomes" id="UP000284605"/>
    </source>
</evidence>
<dbReference type="Gene3D" id="3.30.530.20">
    <property type="match status" value="1"/>
</dbReference>
<organism evidence="3 4">
    <name type="scientific">Oleomonas cavernae</name>
    <dbReference type="NCBI Taxonomy" id="2320859"/>
    <lineage>
        <taxon>Bacteria</taxon>
        <taxon>Pseudomonadati</taxon>
        <taxon>Pseudomonadota</taxon>
        <taxon>Alphaproteobacteria</taxon>
        <taxon>Acetobacterales</taxon>
        <taxon>Acetobacteraceae</taxon>
        <taxon>Oleomonas</taxon>
    </lineage>
</organism>
<sequence length="155" mass="17547">MTSRVIVSLRVKATPARAFDVFTGQIGLWWKPNDLFQFTPRSPGILSFEPGPDGRLIETLANGKVFEIGRVTAWEPGTRLAFNWRQATFRPDQNTHVEVVFEAVGEETRVTVTHVGWDSVPAAHVARHGFPDGLFLRRHGEWWQILLASLRSQID</sequence>
<dbReference type="OrthoDB" id="793407at2"/>
<dbReference type="Proteomes" id="UP000284605">
    <property type="component" value="Unassembled WGS sequence"/>
</dbReference>
<dbReference type="EMBL" id="QYUK01000011">
    <property type="protein sequence ID" value="RJF87527.1"/>
    <property type="molecule type" value="Genomic_DNA"/>
</dbReference>